<accession>A0A426ZQK2</accession>
<organism evidence="1 2">
    <name type="scientific">Ensete ventricosum</name>
    <name type="common">Abyssinian banana</name>
    <name type="synonym">Musa ensete</name>
    <dbReference type="NCBI Taxonomy" id="4639"/>
    <lineage>
        <taxon>Eukaryota</taxon>
        <taxon>Viridiplantae</taxon>
        <taxon>Streptophyta</taxon>
        <taxon>Embryophyta</taxon>
        <taxon>Tracheophyta</taxon>
        <taxon>Spermatophyta</taxon>
        <taxon>Magnoliopsida</taxon>
        <taxon>Liliopsida</taxon>
        <taxon>Zingiberales</taxon>
        <taxon>Musaceae</taxon>
        <taxon>Ensete</taxon>
    </lineage>
</organism>
<name>A0A426ZQK2_ENSVE</name>
<sequence>MAMAPRRVQFGVLGVDTSGGFPRGPLESMAAEEDLHKGLVRMGVSDVAPLTLKEVAHTLGLTFAVTSGVAESYGESVGVEVWGEGMTRHATLMARAATVGLASRSNASTSDADTIADLTTELAHT</sequence>
<proteinExistence type="predicted"/>
<evidence type="ECO:0000313" key="1">
    <source>
        <dbReference type="EMBL" id="RRT66289.1"/>
    </source>
</evidence>
<reference evidence="1 2" key="1">
    <citation type="journal article" date="2014" name="Agronomy (Basel)">
        <title>A Draft Genome Sequence for Ensete ventricosum, the Drought-Tolerant Tree Against Hunger.</title>
        <authorList>
            <person name="Harrison J."/>
            <person name="Moore K.A."/>
            <person name="Paszkiewicz K."/>
            <person name="Jones T."/>
            <person name="Grant M."/>
            <person name="Ambacheew D."/>
            <person name="Muzemil S."/>
            <person name="Studholme D.J."/>
        </authorList>
    </citation>
    <scope>NUCLEOTIDE SEQUENCE [LARGE SCALE GENOMIC DNA]</scope>
</reference>
<gene>
    <name evidence="1" type="ORF">B296_00009953</name>
</gene>
<comment type="caution">
    <text evidence="1">The sequence shown here is derived from an EMBL/GenBank/DDBJ whole genome shotgun (WGS) entry which is preliminary data.</text>
</comment>
<protein>
    <submittedName>
        <fullName evidence="1">Uncharacterized protein</fullName>
    </submittedName>
</protein>
<dbReference type="AlphaFoldDB" id="A0A426ZQK2"/>
<dbReference type="Proteomes" id="UP000287651">
    <property type="component" value="Unassembled WGS sequence"/>
</dbReference>
<evidence type="ECO:0000313" key="2">
    <source>
        <dbReference type="Proteomes" id="UP000287651"/>
    </source>
</evidence>
<dbReference type="EMBL" id="AMZH03005485">
    <property type="protein sequence ID" value="RRT66289.1"/>
    <property type="molecule type" value="Genomic_DNA"/>
</dbReference>